<dbReference type="EMBL" id="KF317357">
    <property type="protein sequence ID" value="AHA51289.1"/>
    <property type="molecule type" value="mRNA"/>
</dbReference>
<proteinExistence type="evidence at transcript level"/>
<sequence length="366" mass="41864">TIKFECDVLDMHGRRLKNMFLIAFLLFTHLSDQTCLPQYDYMVDLYEASQENTSSKTKVHSFASNGKSRSKNSIIFSFEELDIPLKATVGAVLHVISVSDLRSKLFQYEVPEELLLVNLYSRRKRGHNRLVSSTLADLNSTATVSIDITQFFIRHMSRPTTPQPRFMMSLRVMGKGYLPATFLMNQGCVTPFLIVNTNEIDVDLMKDLQKPFPTAEIASAKREKRRALGDGDRPWVGDNNRRTKRRAKNWPTPLLYRDVTELEKISYHCRRQDLWINFNDIGWDFVITPKDVNIGDCGGQCLDADNNIAHAVVKQLLQNLHPARNAGILCCQGANYKEISALYFKSKHEIIIGSMPKIIVKECRCR</sequence>
<reference evidence="8" key="1">
    <citation type="journal article" date="2013" name="Science">
        <title>The genome of the ctenophore Mnemiopsis leidyi and its implications for cell type evolution.</title>
        <authorList>
            <consortium name="NISC Comparative Sequencing Program"/>
            <person name="Ryan J.F."/>
            <person name="Pang K."/>
            <person name="Schnitzler C.E."/>
            <person name="Nguyen A.D."/>
            <person name="Moreland R.T."/>
            <person name="Simmons D.K."/>
            <person name="Koch B.J."/>
            <person name="Francis W.R."/>
            <person name="Havlak P."/>
            <person name="Smith S.A."/>
            <person name="Putnam N.H."/>
            <person name="Haddock S.H."/>
            <person name="Dunn C.W."/>
            <person name="Wolfsberg T.G."/>
            <person name="Mullikin J.C."/>
            <person name="Martindale M.Q."/>
            <person name="Baxevanis A.D."/>
        </authorList>
    </citation>
    <scope>NUCLEOTIDE SEQUENCE</scope>
    <source>
        <strain evidence="8">20443</strain>
    </source>
</reference>
<evidence type="ECO:0000256" key="2">
    <source>
        <dbReference type="ARBA" id="ARBA00006656"/>
    </source>
</evidence>
<dbReference type="InterPro" id="IPR001839">
    <property type="entry name" value="TGF-b_C"/>
</dbReference>
<feature type="non-terminal residue" evidence="8">
    <location>
        <position position="1"/>
    </location>
</feature>
<dbReference type="AlphaFoldDB" id="V9PNZ0"/>
<evidence type="ECO:0000256" key="3">
    <source>
        <dbReference type="ARBA" id="ARBA00022525"/>
    </source>
</evidence>
<reference evidence="8" key="2">
    <citation type="submission" date="2016-09" db="EMBL/GenBank/DDBJ databases">
        <authorList>
            <person name="Capua I."/>
            <person name="De Benedictis P."/>
            <person name="Joannis T."/>
            <person name="Lombin L.H."/>
            <person name="Cattoli G."/>
        </authorList>
    </citation>
    <scope>NUCLEOTIDE SEQUENCE</scope>
    <source>
        <strain evidence="8">20443</strain>
    </source>
</reference>
<dbReference type="SMART" id="SM00204">
    <property type="entry name" value="TGFB"/>
    <property type="match status" value="1"/>
</dbReference>
<feature type="domain" description="TGF-beta family profile" evidence="7">
    <location>
        <begin position="242"/>
        <end position="366"/>
    </location>
</feature>
<dbReference type="InterPro" id="IPR029034">
    <property type="entry name" value="Cystine-knot_cytokine"/>
</dbReference>
<feature type="compositionally biased region" description="Basic and acidic residues" evidence="5">
    <location>
        <begin position="226"/>
        <end position="240"/>
    </location>
</feature>
<evidence type="ECO:0000259" key="7">
    <source>
        <dbReference type="PROSITE" id="PS51362"/>
    </source>
</evidence>
<dbReference type="GO" id="GO:0005125">
    <property type="term" value="F:cytokine activity"/>
    <property type="evidence" value="ECO:0007669"/>
    <property type="project" value="TreeGrafter"/>
</dbReference>
<evidence type="ECO:0000256" key="6">
    <source>
        <dbReference type="SAM" id="SignalP"/>
    </source>
</evidence>
<dbReference type="GO" id="GO:0008083">
    <property type="term" value="F:growth factor activity"/>
    <property type="evidence" value="ECO:0007669"/>
    <property type="project" value="UniProtKB-KW"/>
</dbReference>
<protein>
    <submittedName>
        <fullName evidence="8">TGF_beta domain-containing protein</fullName>
    </submittedName>
</protein>
<keyword evidence="3" id="KW-0964">Secreted</keyword>
<evidence type="ECO:0000313" key="8">
    <source>
        <dbReference type="EMBL" id="AHA51289.1"/>
    </source>
</evidence>
<keyword evidence="6" id="KW-0732">Signal</keyword>
<name>V9PNZ0_BERFR</name>
<dbReference type="GO" id="GO:0005615">
    <property type="term" value="C:extracellular space"/>
    <property type="evidence" value="ECO:0007669"/>
    <property type="project" value="TreeGrafter"/>
</dbReference>
<dbReference type="Gene3D" id="2.10.90.10">
    <property type="entry name" value="Cystine-knot cytokines"/>
    <property type="match status" value="1"/>
</dbReference>
<organism evidence="8">
    <name type="scientific">Beroe forskalii</name>
    <name type="common">Comb jelly</name>
    <dbReference type="NCBI Taxonomy" id="140453"/>
    <lineage>
        <taxon>Eukaryota</taxon>
        <taxon>Metazoa</taxon>
        <taxon>Ctenophora</taxon>
        <taxon>Nuda</taxon>
        <taxon>Beroida</taxon>
        <taxon>Beroidae</taxon>
        <taxon>Beroe</taxon>
    </lineage>
</organism>
<evidence type="ECO:0000256" key="1">
    <source>
        <dbReference type="ARBA" id="ARBA00004613"/>
    </source>
</evidence>
<comment type="subcellular location">
    <subcellularLocation>
        <location evidence="1">Secreted</location>
    </subcellularLocation>
</comment>
<dbReference type="InterPro" id="IPR015615">
    <property type="entry name" value="TGF-beta-rel"/>
</dbReference>
<comment type="similarity">
    <text evidence="2 4">Belongs to the TGF-beta family.</text>
</comment>
<evidence type="ECO:0000256" key="5">
    <source>
        <dbReference type="SAM" id="MobiDB-lite"/>
    </source>
</evidence>
<dbReference type="SUPFAM" id="SSF57501">
    <property type="entry name" value="Cystine-knot cytokines"/>
    <property type="match status" value="1"/>
</dbReference>
<feature type="chain" id="PRO_5004780869" evidence="6">
    <location>
        <begin position="34"/>
        <end position="366"/>
    </location>
</feature>
<feature type="region of interest" description="Disordered" evidence="5">
    <location>
        <begin position="220"/>
        <end position="240"/>
    </location>
</feature>
<feature type="signal peptide" evidence="6">
    <location>
        <begin position="1"/>
        <end position="33"/>
    </location>
</feature>
<dbReference type="CDD" id="cd13756">
    <property type="entry name" value="TGF_beta_BMPs_GDFs"/>
    <property type="match status" value="1"/>
</dbReference>
<evidence type="ECO:0000256" key="4">
    <source>
        <dbReference type="RuleBase" id="RU000354"/>
    </source>
</evidence>
<accession>V9PNZ0</accession>
<dbReference type="PROSITE" id="PS51362">
    <property type="entry name" value="TGF_BETA_2"/>
    <property type="match status" value="1"/>
</dbReference>
<dbReference type="PANTHER" id="PTHR11848">
    <property type="entry name" value="TGF-BETA FAMILY"/>
    <property type="match status" value="1"/>
</dbReference>
<dbReference type="Pfam" id="PF00019">
    <property type="entry name" value="TGF_beta"/>
    <property type="match status" value="1"/>
</dbReference>
<keyword evidence="4" id="KW-0339">Growth factor</keyword>